<sequence>MKLLVTGGAGFIGSAVVRLAVARGHEVVNLDALTYAACLANVASVAEHPAYAFEQADIRDFKALEEIFARHAPDAVMHLAAESHVDRSIDGPGAFIETNVTGTYHLLQAARGYWEGQGRPGGFRFHHISTDEVYGSLGETGRFTEETPYAPNSPYSASKAASDHLVRAWGETYGLPQVITNCSNNYGPYHFPEKLIPVVILNALAGKEIPVYGQGLNVRDWLYVEDHADALLCVLEKGRVGRSYNIGGDNELRNIDLVRMICAILDRLRPAKRPYSSLIRFVEDRPGHDLRYAIDPTRIETELGWRPSVTLEQGLEKTVRWYLDNEAWWRALLEREGVGERLGTAARGGRGPAQHPSPESGLTG</sequence>
<dbReference type="NCBIfam" id="TIGR01181">
    <property type="entry name" value="dTDP_gluc_dehyt"/>
    <property type="match status" value="1"/>
</dbReference>
<comment type="catalytic activity">
    <reaction evidence="1 7">
        <text>dTDP-alpha-D-glucose = dTDP-4-dehydro-6-deoxy-alpha-D-glucose + H2O</text>
        <dbReference type="Rhea" id="RHEA:17221"/>
        <dbReference type="ChEBI" id="CHEBI:15377"/>
        <dbReference type="ChEBI" id="CHEBI:57477"/>
        <dbReference type="ChEBI" id="CHEBI:57649"/>
        <dbReference type="EC" id="4.2.1.46"/>
    </reaction>
</comment>
<evidence type="ECO:0000256" key="3">
    <source>
        <dbReference type="ARBA" id="ARBA00008178"/>
    </source>
</evidence>
<dbReference type="PANTHER" id="PTHR43000">
    <property type="entry name" value="DTDP-D-GLUCOSE 4,6-DEHYDRATASE-RELATED"/>
    <property type="match status" value="1"/>
</dbReference>
<dbReference type="InterPro" id="IPR016040">
    <property type="entry name" value="NAD(P)-bd_dom"/>
</dbReference>
<dbReference type="GO" id="GO:0009225">
    <property type="term" value="P:nucleotide-sugar metabolic process"/>
    <property type="evidence" value="ECO:0007669"/>
    <property type="project" value="InterPro"/>
</dbReference>
<protein>
    <recommendedName>
        <fullName evidence="4 7">dTDP-glucose 4,6-dehydratase</fullName>
        <ecNumber evidence="4 7">4.2.1.46</ecNumber>
    </recommendedName>
</protein>
<proteinExistence type="inferred from homology"/>
<name>A0A1H8V1E8_9RHOB</name>
<feature type="region of interest" description="Disordered" evidence="8">
    <location>
        <begin position="343"/>
        <end position="364"/>
    </location>
</feature>
<evidence type="ECO:0000313" key="11">
    <source>
        <dbReference type="Proteomes" id="UP000198893"/>
    </source>
</evidence>
<organism evidence="10 11">
    <name type="scientific">Salinihabitans flavidus</name>
    <dbReference type="NCBI Taxonomy" id="569882"/>
    <lineage>
        <taxon>Bacteria</taxon>
        <taxon>Pseudomonadati</taxon>
        <taxon>Pseudomonadota</taxon>
        <taxon>Alphaproteobacteria</taxon>
        <taxon>Rhodobacterales</taxon>
        <taxon>Roseobacteraceae</taxon>
        <taxon>Salinihabitans</taxon>
    </lineage>
</organism>
<keyword evidence="11" id="KW-1185">Reference proteome</keyword>
<keyword evidence="6 7" id="KW-0456">Lyase</keyword>
<keyword evidence="5" id="KW-0520">NAD</keyword>
<dbReference type="GO" id="GO:0008460">
    <property type="term" value="F:dTDP-glucose 4,6-dehydratase activity"/>
    <property type="evidence" value="ECO:0007669"/>
    <property type="project" value="UniProtKB-EC"/>
</dbReference>
<evidence type="ECO:0000256" key="8">
    <source>
        <dbReference type="SAM" id="MobiDB-lite"/>
    </source>
</evidence>
<reference evidence="10 11" key="1">
    <citation type="submission" date="2016-10" db="EMBL/GenBank/DDBJ databases">
        <authorList>
            <person name="de Groot N.N."/>
        </authorList>
    </citation>
    <scope>NUCLEOTIDE SEQUENCE [LARGE SCALE GENOMIC DNA]</scope>
    <source>
        <strain evidence="10 11">DSM 27842</strain>
    </source>
</reference>
<dbReference type="CDD" id="cd05246">
    <property type="entry name" value="dTDP_GD_SDR_e"/>
    <property type="match status" value="1"/>
</dbReference>
<evidence type="ECO:0000259" key="9">
    <source>
        <dbReference type="Pfam" id="PF16363"/>
    </source>
</evidence>
<dbReference type="SUPFAM" id="SSF51735">
    <property type="entry name" value="NAD(P)-binding Rossmann-fold domains"/>
    <property type="match status" value="1"/>
</dbReference>
<feature type="domain" description="NAD(P)-binding" evidence="9">
    <location>
        <begin position="4"/>
        <end position="318"/>
    </location>
</feature>
<dbReference type="Proteomes" id="UP000198893">
    <property type="component" value="Unassembled WGS sequence"/>
</dbReference>
<dbReference type="RefSeq" id="WP_093119935.1">
    <property type="nucleotide sequence ID" value="NZ_FODS01000024.1"/>
</dbReference>
<evidence type="ECO:0000256" key="1">
    <source>
        <dbReference type="ARBA" id="ARBA00001539"/>
    </source>
</evidence>
<comment type="similarity">
    <text evidence="3 7">Belongs to the NAD(P)-dependent epimerase/dehydratase family. dTDP-glucose dehydratase subfamily.</text>
</comment>
<dbReference type="Gene3D" id="3.40.50.720">
    <property type="entry name" value="NAD(P)-binding Rossmann-like Domain"/>
    <property type="match status" value="1"/>
</dbReference>
<dbReference type="OrthoDB" id="9801785at2"/>
<dbReference type="Pfam" id="PF16363">
    <property type="entry name" value="GDP_Man_Dehyd"/>
    <property type="match status" value="1"/>
</dbReference>
<evidence type="ECO:0000313" key="10">
    <source>
        <dbReference type="EMBL" id="SEP09221.1"/>
    </source>
</evidence>
<evidence type="ECO:0000256" key="5">
    <source>
        <dbReference type="ARBA" id="ARBA00023027"/>
    </source>
</evidence>
<dbReference type="Gene3D" id="3.90.25.10">
    <property type="entry name" value="UDP-galactose 4-epimerase, domain 1"/>
    <property type="match status" value="1"/>
</dbReference>
<comment type="cofactor">
    <cofactor evidence="2 7">
        <name>NAD(+)</name>
        <dbReference type="ChEBI" id="CHEBI:57540"/>
    </cofactor>
</comment>
<evidence type="ECO:0000256" key="4">
    <source>
        <dbReference type="ARBA" id="ARBA00011990"/>
    </source>
</evidence>
<evidence type="ECO:0000256" key="2">
    <source>
        <dbReference type="ARBA" id="ARBA00001911"/>
    </source>
</evidence>
<accession>A0A1H8V1E8</accession>
<dbReference type="EC" id="4.2.1.46" evidence="4 7"/>
<dbReference type="AlphaFoldDB" id="A0A1H8V1E8"/>
<dbReference type="STRING" id="569882.SAMN04490248_12422"/>
<gene>
    <name evidence="10" type="ORF">SAMN04490248_12422</name>
</gene>
<evidence type="ECO:0000256" key="6">
    <source>
        <dbReference type="ARBA" id="ARBA00023239"/>
    </source>
</evidence>
<dbReference type="EMBL" id="FODS01000024">
    <property type="protein sequence ID" value="SEP09221.1"/>
    <property type="molecule type" value="Genomic_DNA"/>
</dbReference>
<dbReference type="InterPro" id="IPR005888">
    <property type="entry name" value="dTDP_Gluc_deHydtase"/>
</dbReference>
<evidence type="ECO:0000256" key="7">
    <source>
        <dbReference type="RuleBase" id="RU004473"/>
    </source>
</evidence>
<dbReference type="InterPro" id="IPR036291">
    <property type="entry name" value="NAD(P)-bd_dom_sf"/>
</dbReference>